<keyword evidence="6" id="KW-0456">Lyase</keyword>
<dbReference type="InterPro" id="IPR013767">
    <property type="entry name" value="PAS_fold"/>
</dbReference>
<dbReference type="PANTHER" id="PTHR11920:SF335">
    <property type="entry name" value="GUANYLATE CYCLASE"/>
    <property type="match status" value="1"/>
</dbReference>
<dbReference type="OMA" id="HESTMEI"/>
<feature type="domain" description="PAS" evidence="8">
    <location>
        <begin position="298"/>
        <end position="354"/>
    </location>
</feature>
<evidence type="ECO:0000256" key="7">
    <source>
        <dbReference type="SAM" id="MobiDB-lite"/>
    </source>
</evidence>
<dbReference type="SMART" id="SM00044">
    <property type="entry name" value="CYCc"/>
    <property type="match status" value="1"/>
</dbReference>
<evidence type="ECO:0000256" key="1">
    <source>
        <dbReference type="ARBA" id="ARBA00004370"/>
    </source>
</evidence>
<dbReference type="Pfam" id="PF00989">
    <property type="entry name" value="PAS"/>
    <property type="match status" value="2"/>
</dbReference>
<feature type="compositionally biased region" description="Polar residues" evidence="7">
    <location>
        <begin position="23"/>
        <end position="60"/>
    </location>
</feature>
<dbReference type="GO" id="GO:0004016">
    <property type="term" value="F:adenylate cyclase activity"/>
    <property type="evidence" value="ECO:0007669"/>
    <property type="project" value="TreeGrafter"/>
</dbReference>
<name>D2VUB8_NAEGR</name>
<dbReference type="eggNOG" id="KOG1023">
    <property type="taxonomic scope" value="Eukaryota"/>
</dbReference>
<dbReference type="PROSITE" id="PS50125">
    <property type="entry name" value="GUANYLATE_CYCLASE_2"/>
    <property type="match status" value="1"/>
</dbReference>
<dbReference type="SMART" id="SM00091">
    <property type="entry name" value="PAS"/>
    <property type="match status" value="2"/>
</dbReference>
<feature type="region of interest" description="Disordered" evidence="7">
    <location>
        <begin position="1"/>
        <end position="60"/>
    </location>
</feature>
<dbReference type="GO" id="GO:0004383">
    <property type="term" value="F:guanylate cyclase activity"/>
    <property type="evidence" value="ECO:0007669"/>
    <property type="project" value="TreeGrafter"/>
</dbReference>
<dbReference type="InterPro" id="IPR029787">
    <property type="entry name" value="Nucleotide_cyclase"/>
</dbReference>
<dbReference type="InParanoid" id="D2VUB8"/>
<feature type="region of interest" description="Disordered" evidence="7">
    <location>
        <begin position="74"/>
        <end position="109"/>
    </location>
</feature>
<reference evidence="10 11" key="1">
    <citation type="journal article" date="2010" name="Cell">
        <title>The genome of Naegleria gruberi illuminates early eukaryotic versatility.</title>
        <authorList>
            <person name="Fritz-Laylin L.K."/>
            <person name="Prochnik S.E."/>
            <person name="Ginger M.L."/>
            <person name="Dacks J.B."/>
            <person name="Carpenter M.L."/>
            <person name="Field M.C."/>
            <person name="Kuo A."/>
            <person name="Paredez A."/>
            <person name="Chapman J."/>
            <person name="Pham J."/>
            <person name="Shu S."/>
            <person name="Neupane R."/>
            <person name="Cipriano M."/>
            <person name="Mancuso J."/>
            <person name="Tu H."/>
            <person name="Salamov A."/>
            <person name="Lindquist E."/>
            <person name="Shapiro H."/>
            <person name="Lucas S."/>
            <person name="Grigoriev I.V."/>
            <person name="Cande W.Z."/>
            <person name="Fulton C."/>
            <person name="Rokhsar D.S."/>
            <person name="Dawson S.C."/>
        </authorList>
    </citation>
    <scope>NUCLEOTIDE SEQUENCE [LARGE SCALE GENOMIC DNA]</scope>
    <source>
        <strain evidence="10 11">NEG-M</strain>
    </source>
</reference>
<dbReference type="Pfam" id="PF00211">
    <property type="entry name" value="Guanylate_cyc"/>
    <property type="match status" value="1"/>
</dbReference>
<evidence type="ECO:0000256" key="5">
    <source>
        <dbReference type="ARBA" id="ARBA00023136"/>
    </source>
</evidence>
<proteinExistence type="predicted"/>
<evidence type="ECO:0000259" key="8">
    <source>
        <dbReference type="PROSITE" id="PS50112"/>
    </source>
</evidence>
<feature type="domain" description="Guanylate cyclase" evidence="9">
    <location>
        <begin position="441"/>
        <end position="607"/>
    </location>
</feature>
<dbReference type="Gene3D" id="3.30.450.20">
    <property type="entry name" value="PAS domain"/>
    <property type="match status" value="2"/>
</dbReference>
<accession>D2VUB8</accession>
<evidence type="ECO:0000256" key="6">
    <source>
        <dbReference type="ARBA" id="ARBA00023239"/>
    </source>
</evidence>
<dbReference type="GeneID" id="8855766"/>
<dbReference type="RefSeq" id="XP_002672408.1">
    <property type="nucleotide sequence ID" value="XM_002672362.1"/>
</dbReference>
<sequence length="665" mass="74680">MSSKQKLVPIKPTTNDNDGDEVANQNTHSLATLNKRNVSSSKFNSKPNLQAKLQHNNSRGISSRMLSKLNKTNSTISNSSSIASTSNYSSTYKSSEYSTDSTSEAERNEMEEEAFVITTLEEYSLLNDLVEQFQSCGCPIIVFDSNLTIEYLNNQAEEVFGFYSLAVMGEYLSELLSHESTMEIKRAIEDFIGDTSLDLNMSVSLSTSMKDLKIPYVLVSQQEKERRKKEVMKTRFLNGKNTLQKKAFPIKLKMMVFRKLEQLHFAAYINQLEQSEEDIKKLASIQFGEAITEISVIPIISINEQGTIQIFNSASTATFHYSKKEVIGKNVKMLCTPKIRMNHDDFLKRYLTTGEKRVVDCVRSVKGQTKEGKPIPIELRVSEIIDPISKKSSFVAFVRDTKSMVTHEEQITKITEKIFPKNIVHRLTAGEKVIDELQNCTMMYCDIVGFTELANGKSPSIVVHMLHDIFSCFDDIVYSKQHNSTLEKIKTIGDCYFVASGLDNDSSTNNKKQISKTNSNVNNMLTSPTNEIPSTNGTMCCVRAGLSMIQELEQLVSKNSDLIGDSSLQVRIGIHTSHRGVTAAVVGHMKRTYDLFGSDVLVTQLIEATGQPGQVHLSETSFNAIKSNEKLSFLFTPRYRANQEIYLEKQGVCKLPMNTYVSDLQ</sequence>
<dbReference type="InterPro" id="IPR035965">
    <property type="entry name" value="PAS-like_dom_sf"/>
</dbReference>
<feature type="region of interest" description="Disordered" evidence="7">
    <location>
        <begin position="508"/>
        <end position="529"/>
    </location>
</feature>
<keyword evidence="2" id="KW-0812">Transmembrane</keyword>
<dbReference type="PROSITE" id="PS50112">
    <property type="entry name" value="PAS"/>
    <property type="match status" value="2"/>
</dbReference>
<dbReference type="NCBIfam" id="TIGR00229">
    <property type="entry name" value="sensory_box"/>
    <property type="match status" value="1"/>
</dbReference>
<dbReference type="PANTHER" id="PTHR11920">
    <property type="entry name" value="GUANYLYL CYCLASE"/>
    <property type="match status" value="1"/>
</dbReference>
<keyword evidence="11" id="KW-1185">Reference proteome</keyword>
<dbReference type="Proteomes" id="UP000006671">
    <property type="component" value="Unassembled WGS sequence"/>
</dbReference>
<dbReference type="EMBL" id="GG738898">
    <property type="protein sequence ID" value="EFC39664.1"/>
    <property type="molecule type" value="Genomic_DNA"/>
</dbReference>
<dbReference type="CDD" id="cd07302">
    <property type="entry name" value="CHD"/>
    <property type="match status" value="1"/>
</dbReference>
<keyword evidence="3" id="KW-0547">Nucleotide-binding</keyword>
<dbReference type="InterPro" id="IPR000014">
    <property type="entry name" value="PAS"/>
</dbReference>
<dbReference type="GO" id="GO:0007168">
    <property type="term" value="P:receptor guanylyl cyclase signaling pathway"/>
    <property type="evidence" value="ECO:0007669"/>
    <property type="project" value="TreeGrafter"/>
</dbReference>
<feature type="domain" description="PAS" evidence="8">
    <location>
        <begin position="122"/>
        <end position="195"/>
    </location>
</feature>
<evidence type="ECO:0000256" key="4">
    <source>
        <dbReference type="ARBA" id="ARBA00022989"/>
    </source>
</evidence>
<dbReference type="OrthoDB" id="39614at2759"/>
<dbReference type="GO" id="GO:0005886">
    <property type="term" value="C:plasma membrane"/>
    <property type="evidence" value="ECO:0007669"/>
    <property type="project" value="TreeGrafter"/>
</dbReference>
<dbReference type="GO" id="GO:0000166">
    <property type="term" value="F:nucleotide binding"/>
    <property type="evidence" value="ECO:0007669"/>
    <property type="project" value="UniProtKB-KW"/>
</dbReference>
<evidence type="ECO:0000256" key="2">
    <source>
        <dbReference type="ARBA" id="ARBA00022692"/>
    </source>
</evidence>
<protein>
    <submittedName>
        <fullName evidence="10">Predicted protein</fullName>
    </submittedName>
</protein>
<dbReference type="SUPFAM" id="SSF55073">
    <property type="entry name" value="Nucleotide cyclase"/>
    <property type="match status" value="1"/>
</dbReference>
<dbReference type="VEuPathDB" id="AmoebaDB:NAEGRDRAFT_72607"/>
<dbReference type="SUPFAM" id="SSF55785">
    <property type="entry name" value="PYP-like sensor domain (PAS domain)"/>
    <property type="match status" value="1"/>
</dbReference>
<dbReference type="GO" id="GO:0006355">
    <property type="term" value="P:regulation of DNA-templated transcription"/>
    <property type="evidence" value="ECO:0007669"/>
    <property type="project" value="InterPro"/>
</dbReference>
<feature type="compositionally biased region" description="Low complexity" evidence="7">
    <location>
        <begin position="74"/>
        <end position="102"/>
    </location>
</feature>
<evidence type="ECO:0000313" key="10">
    <source>
        <dbReference type="EMBL" id="EFC39664.1"/>
    </source>
</evidence>
<dbReference type="KEGG" id="ngr:NAEGRDRAFT_72607"/>
<evidence type="ECO:0000313" key="11">
    <source>
        <dbReference type="Proteomes" id="UP000006671"/>
    </source>
</evidence>
<dbReference type="GO" id="GO:0001653">
    <property type="term" value="F:peptide receptor activity"/>
    <property type="evidence" value="ECO:0007669"/>
    <property type="project" value="TreeGrafter"/>
</dbReference>
<dbReference type="GO" id="GO:0035556">
    <property type="term" value="P:intracellular signal transduction"/>
    <property type="evidence" value="ECO:0007669"/>
    <property type="project" value="InterPro"/>
</dbReference>
<evidence type="ECO:0000256" key="3">
    <source>
        <dbReference type="ARBA" id="ARBA00022741"/>
    </source>
</evidence>
<gene>
    <name evidence="10" type="ORF">NAEGRDRAFT_72607</name>
</gene>
<dbReference type="InterPro" id="IPR050401">
    <property type="entry name" value="Cyclic_nucleotide_synthase"/>
</dbReference>
<dbReference type="Gene3D" id="3.30.70.1230">
    <property type="entry name" value="Nucleotide cyclase"/>
    <property type="match status" value="1"/>
</dbReference>
<evidence type="ECO:0000259" key="9">
    <source>
        <dbReference type="PROSITE" id="PS50125"/>
    </source>
</evidence>
<dbReference type="InterPro" id="IPR001054">
    <property type="entry name" value="A/G_cyclase"/>
</dbReference>
<keyword evidence="4" id="KW-1133">Transmembrane helix</keyword>
<dbReference type="CDD" id="cd00130">
    <property type="entry name" value="PAS"/>
    <property type="match status" value="2"/>
</dbReference>
<dbReference type="AlphaFoldDB" id="D2VUB8"/>
<comment type="subcellular location">
    <subcellularLocation>
        <location evidence="1">Membrane</location>
    </subcellularLocation>
</comment>
<organism evidence="11">
    <name type="scientific">Naegleria gruberi</name>
    <name type="common">Amoeba</name>
    <dbReference type="NCBI Taxonomy" id="5762"/>
    <lineage>
        <taxon>Eukaryota</taxon>
        <taxon>Discoba</taxon>
        <taxon>Heterolobosea</taxon>
        <taxon>Tetramitia</taxon>
        <taxon>Eutetramitia</taxon>
        <taxon>Vahlkampfiidae</taxon>
        <taxon>Naegleria</taxon>
    </lineage>
</organism>
<keyword evidence="5" id="KW-0472">Membrane</keyword>